<dbReference type="CDD" id="cd03886">
    <property type="entry name" value="M20_Acy1"/>
    <property type="match status" value="1"/>
</dbReference>
<dbReference type="EC" id="3.-.-.-" evidence="4"/>
<comment type="caution">
    <text evidence="4">The sequence shown here is derived from an EMBL/GenBank/DDBJ whole genome shotgun (WGS) entry which is preliminary data.</text>
</comment>
<feature type="binding site" evidence="2">
    <location>
        <position position="362"/>
    </location>
    <ligand>
        <name>Mn(2+)</name>
        <dbReference type="ChEBI" id="CHEBI:29035"/>
        <label>2</label>
    </ligand>
</feature>
<dbReference type="InterPro" id="IPR017439">
    <property type="entry name" value="Amidohydrolase"/>
</dbReference>
<comment type="cofactor">
    <cofactor evidence="2">
        <name>Mn(2+)</name>
        <dbReference type="ChEBI" id="CHEBI:29035"/>
    </cofactor>
    <text evidence="2">The Mn(2+) ion enhances activity.</text>
</comment>
<keyword evidence="4" id="KW-0121">Carboxypeptidase</keyword>
<dbReference type="InterPro" id="IPR002933">
    <property type="entry name" value="Peptidase_M20"/>
</dbReference>
<dbReference type="InterPro" id="IPR036264">
    <property type="entry name" value="Bact_exopeptidase_dim_dom"/>
</dbReference>
<gene>
    <name evidence="4" type="primary">yxeP_2</name>
    <name evidence="4" type="ORF">SAMEA1710456_01821</name>
</gene>
<dbReference type="PANTHER" id="PTHR11014:SF63">
    <property type="entry name" value="METALLOPEPTIDASE, PUTATIVE (AFU_ORTHOLOGUE AFUA_6G09600)-RELATED"/>
    <property type="match status" value="1"/>
</dbReference>
<dbReference type="NCBIfam" id="TIGR01891">
    <property type="entry name" value="amidohydrolases"/>
    <property type="match status" value="1"/>
</dbReference>
<keyword evidence="4" id="KW-0645">Protease</keyword>
<protein>
    <submittedName>
        <fullName evidence="4">Thermostable carboxypeptidase 1</fullName>
        <ecNumber evidence="4">3.-.-.-</ecNumber>
        <ecNumber evidence="4">3.4.17.-</ecNumber>
    </submittedName>
</protein>
<reference evidence="4 5" key="1">
    <citation type="submission" date="2019-02" db="EMBL/GenBank/DDBJ databases">
        <authorList>
            <consortium name="Pathogen Informatics"/>
        </authorList>
    </citation>
    <scope>NUCLEOTIDE SEQUENCE [LARGE SCALE GENOMIC DNA]</scope>
    <source>
        <strain evidence="4 5">078GUE027</strain>
    </source>
</reference>
<dbReference type="Gene3D" id="3.30.70.360">
    <property type="match status" value="1"/>
</dbReference>
<dbReference type="GO" id="GO:0019877">
    <property type="term" value="P:diaminopimelate biosynthetic process"/>
    <property type="evidence" value="ECO:0007669"/>
    <property type="project" value="UniProtKB-ARBA"/>
</dbReference>
<dbReference type="FunFam" id="3.30.70.360:FF:000001">
    <property type="entry name" value="N-acetyldiaminopimelate deacetylase"/>
    <property type="match status" value="1"/>
</dbReference>
<dbReference type="GO" id="GO:0046872">
    <property type="term" value="F:metal ion binding"/>
    <property type="evidence" value="ECO:0007669"/>
    <property type="project" value="UniProtKB-KW"/>
</dbReference>
<feature type="binding site" evidence="2">
    <location>
        <position position="102"/>
    </location>
    <ligand>
        <name>Mn(2+)</name>
        <dbReference type="ChEBI" id="CHEBI:29035"/>
        <label>2</label>
    </ligand>
</feature>
<feature type="binding site" evidence="2">
    <location>
        <position position="138"/>
    </location>
    <ligand>
        <name>Mn(2+)</name>
        <dbReference type="ChEBI" id="CHEBI:29035"/>
        <label>2</label>
    </ligand>
</feature>
<dbReference type="EC" id="3.4.17.-" evidence="4"/>
<dbReference type="Pfam" id="PF07687">
    <property type="entry name" value="M20_dimer"/>
    <property type="match status" value="1"/>
</dbReference>
<dbReference type="GO" id="GO:0050118">
    <property type="term" value="F:N-acetyldiaminopimelate deacetylase activity"/>
    <property type="evidence" value="ECO:0007669"/>
    <property type="project" value="UniProtKB-ARBA"/>
</dbReference>
<evidence type="ECO:0000256" key="2">
    <source>
        <dbReference type="PIRSR" id="PIRSR005962-1"/>
    </source>
</evidence>
<dbReference type="Gene3D" id="3.40.630.10">
    <property type="entry name" value="Zn peptidases"/>
    <property type="match status" value="1"/>
</dbReference>
<evidence type="ECO:0000313" key="4">
    <source>
        <dbReference type="EMBL" id="VFD54336.1"/>
    </source>
</evidence>
<dbReference type="EMBL" id="CAADAT010000009">
    <property type="protein sequence ID" value="VFD54336.1"/>
    <property type="molecule type" value="Genomic_DNA"/>
</dbReference>
<sequence length="396" mass="44349">MSDMFMNLAKQFESEIISWRKHFHENPEIGMELPNTVNFIQKKLEEFNIEYKVGCNGYSITGLIGNKNSGKCILIRSDMDALPVIEQTELEFKSNNNYMHACGHDAHMAILLGAAKILKLKENELEGSVKLMFQPGEEVFEGAKAMISEGVLENPKVDSAFGMHVVPTMPNKSVVYGKEFMSSCYGFKITIKGKGGHGSQPENCIDPINTGVHIYLALQELISRECPPQELATLTLGQFKSGEACNVIPNEAVLQGTLRTFSPTTRDLLINRINEVVQSVSITYRCSADIEVLSNVPALICNDELNKKFMSYIYELDKNIKMSEFNHTMGSEDFAYISEKVPTCFMYLGAGIEDTSKWYVAHNPKVMFNDKCLALGSAIYAQCAYQWLKNMSKESL</sequence>
<keyword evidence="1 4" id="KW-0378">Hydrolase</keyword>
<name>A0AAX3GZC8_CLODI</name>
<dbReference type="InterPro" id="IPR011650">
    <property type="entry name" value="Peptidase_M20_dimer"/>
</dbReference>
<dbReference type="SUPFAM" id="SSF53187">
    <property type="entry name" value="Zn-dependent exopeptidases"/>
    <property type="match status" value="1"/>
</dbReference>
<dbReference type="GO" id="GO:0004180">
    <property type="term" value="F:carboxypeptidase activity"/>
    <property type="evidence" value="ECO:0007669"/>
    <property type="project" value="UniProtKB-KW"/>
</dbReference>
<dbReference type="PANTHER" id="PTHR11014">
    <property type="entry name" value="PEPTIDASE M20 FAMILY MEMBER"/>
    <property type="match status" value="1"/>
</dbReference>
<organism evidence="4 5">
    <name type="scientific">Clostridioides difficile</name>
    <name type="common">Peptoclostridium difficile</name>
    <dbReference type="NCBI Taxonomy" id="1496"/>
    <lineage>
        <taxon>Bacteria</taxon>
        <taxon>Bacillati</taxon>
        <taxon>Bacillota</taxon>
        <taxon>Clostridia</taxon>
        <taxon>Peptostreptococcales</taxon>
        <taxon>Peptostreptococcaceae</taxon>
        <taxon>Clostridioides</taxon>
    </lineage>
</organism>
<dbReference type="AlphaFoldDB" id="A0AAX3GZC8"/>
<evidence type="ECO:0000259" key="3">
    <source>
        <dbReference type="Pfam" id="PF07687"/>
    </source>
</evidence>
<feature type="domain" description="Peptidase M20 dimerisation" evidence="3">
    <location>
        <begin position="186"/>
        <end position="280"/>
    </location>
</feature>
<keyword evidence="2" id="KW-0479">Metal-binding</keyword>
<evidence type="ECO:0000256" key="1">
    <source>
        <dbReference type="ARBA" id="ARBA00022801"/>
    </source>
</evidence>
<keyword evidence="2" id="KW-0464">Manganese</keyword>
<dbReference type="PIRSF" id="PIRSF005962">
    <property type="entry name" value="Pept_M20D_amidohydro"/>
    <property type="match status" value="1"/>
</dbReference>
<feature type="binding site" evidence="2">
    <location>
        <position position="164"/>
    </location>
    <ligand>
        <name>Mn(2+)</name>
        <dbReference type="ChEBI" id="CHEBI:29035"/>
        <label>2</label>
    </ligand>
</feature>
<evidence type="ECO:0000313" key="5">
    <source>
        <dbReference type="Proteomes" id="UP000346772"/>
    </source>
</evidence>
<dbReference type="Proteomes" id="UP000346772">
    <property type="component" value="Unassembled WGS sequence"/>
</dbReference>
<accession>A0AAX3GZC8</accession>
<dbReference type="Pfam" id="PF01546">
    <property type="entry name" value="Peptidase_M20"/>
    <property type="match status" value="1"/>
</dbReference>
<feature type="binding site" evidence="2">
    <location>
        <position position="104"/>
    </location>
    <ligand>
        <name>Mn(2+)</name>
        <dbReference type="ChEBI" id="CHEBI:29035"/>
        <label>2</label>
    </ligand>
</feature>
<proteinExistence type="predicted"/>
<dbReference type="RefSeq" id="WP_003420636.1">
    <property type="nucleotide sequence ID" value="NZ_BEHB01000010.1"/>
</dbReference>
<dbReference type="SUPFAM" id="SSF55031">
    <property type="entry name" value="Bacterial exopeptidase dimerisation domain"/>
    <property type="match status" value="1"/>
</dbReference>